<evidence type="ECO:0000313" key="9">
    <source>
        <dbReference type="EMBL" id="NYD87249.1"/>
    </source>
</evidence>
<gene>
    <name evidence="9" type="ORF">BKA21_002798</name>
    <name evidence="8" type="ORF">Col01nite_31900</name>
</gene>
<keyword evidence="4" id="KW-1005">Bacterial flagellum biogenesis</keyword>
<dbReference type="InterPro" id="IPR051472">
    <property type="entry name" value="T3SS_Stator/FliH"/>
</dbReference>
<dbReference type="Proteomes" id="UP000618382">
    <property type="component" value="Unassembled WGS sequence"/>
</dbReference>
<dbReference type="EMBL" id="JACCBK010000001">
    <property type="protein sequence ID" value="NYD87249.1"/>
    <property type="molecule type" value="Genomic_DNA"/>
</dbReference>
<dbReference type="GO" id="GO:0015031">
    <property type="term" value="P:protein transport"/>
    <property type="evidence" value="ECO:0007669"/>
    <property type="project" value="UniProtKB-KW"/>
</dbReference>
<dbReference type="PANTHER" id="PTHR34982:SF1">
    <property type="entry name" value="FLAGELLAR ASSEMBLY PROTEIN FLIH"/>
    <property type="match status" value="1"/>
</dbReference>
<dbReference type="Pfam" id="PF02108">
    <property type="entry name" value="FliH"/>
    <property type="match status" value="1"/>
</dbReference>
<evidence type="ECO:0000256" key="6">
    <source>
        <dbReference type="ARBA" id="ARBA00023225"/>
    </source>
</evidence>
<dbReference type="EMBL" id="BONN01000011">
    <property type="protein sequence ID" value="GIG34031.1"/>
    <property type="molecule type" value="Genomic_DNA"/>
</dbReference>
<dbReference type="GO" id="GO:0044781">
    <property type="term" value="P:bacterial-type flagellum organization"/>
    <property type="evidence" value="ECO:0007669"/>
    <property type="project" value="UniProtKB-KW"/>
</dbReference>
<evidence type="ECO:0000256" key="4">
    <source>
        <dbReference type="ARBA" id="ARBA00022795"/>
    </source>
</evidence>
<comment type="caution">
    <text evidence="9">The sequence shown here is derived from an EMBL/GenBank/DDBJ whole genome shotgun (WGS) entry which is preliminary data.</text>
</comment>
<feature type="domain" description="Flagellar assembly protein FliH/Type III secretion system HrpE" evidence="7">
    <location>
        <begin position="97"/>
        <end position="210"/>
    </location>
</feature>
<accession>A0A7Y9FH62</accession>
<evidence type="ECO:0000313" key="11">
    <source>
        <dbReference type="Proteomes" id="UP000618382"/>
    </source>
</evidence>
<keyword evidence="11" id="KW-1185">Reference proteome</keyword>
<reference evidence="8 11" key="2">
    <citation type="submission" date="2021-01" db="EMBL/GenBank/DDBJ databases">
        <title>Whole genome shotgun sequence of Cellulomonas oligotrophica NBRC 109435.</title>
        <authorList>
            <person name="Komaki H."/>
            <person name="Tamura T."/>
        </authorList>
    </citation>
    <scope>NUCLEOTIDE SEQUENCE [LARGE SCALE GENOMIC DNA]</scope>
    <source>
        <strain evidence="8 11">NBRC 109435</strain>
    </source>
</reference>
<dbReference type="Proteomes" id="UP000577956">
    <property type="component" value="Unassembled WGS sequence"/>
</dbReference>
<comment type="function">
    <text evidence="1">Needed for flagellar regrowth and assembly.</text>
</comment>
<dbReference type="GO" id="GO:0005829">
    <property type="term" value="C:cytosol"/>
    <property type="evidence" value="ECO:0007669"/>
    <property type="project" value="TreeGrafter"/>
</dbReference>
<dbReference type="AlphaFoldDB" id="A0A7Y9FH62"/>
<dbReference type="RefSeq" id="WP_140460689.1">
    <property type="nucleotide sequence ID" value="NZ_BONN01000011.1"/>
</dbReference>
<evidence type="ECO:0000256" key="3">
    <source>
        <dbReference type="ARBA" id="ARBA00022448"/>
    </source>
</evidence>
<evidence type="ECO:0000256" key="1">
    <source>
        <dbReference type="ARBA" id="ARBA00003041"/>
    </source>
</evidence>
<protein>
    <submittedName>
        <fullName evidence="9">Flagellar assembly protein FliH</fullName>
    </submittedName>
</protein>
<proteinExistence type="inferred from homology"/>
<evidence type="ECO:0000256" key="5">
    <source>
        <dbReference type="ARBA" id="ARBA00022927"/>
    </source>
</evidence>
<evidence type="ECO:0000256" key="2">
    <source>
        <dbReference type="ARBA" id="ARBA00006602"/>
    </source>
</evidence>
<dbReference type="InterPro" id="IPR018035">
    <property type="entry name" value="Flagellar_FliH/T3SS_HrpE"/>
</dbReference>
<dbReference type="PANTHER" id="PTHR34982">
    <property type="entry name" value="YOP PROTEINS TRANSLOCATION PROTEIN L"/>
    <property type="match status" value="1"/>
</dbReference>
<comment type="similarity">
    <text evidence="2">Belongs to the FliH family.</text>
</comment>
<evidence type="ECO:0000259" key="7">
    <source>
        <dbReference type="Pfam" id="PF02108"/>
    </source>
</evidence>
<keyword evidence="9" id="KW-0282">Flagellum</keyword>
<keyword evidence="3" id="KW-0813">Transport</keyword>
<keyword evidence="9" id="KW-0966">Cell projection</keyword>
<keyword evidence="5" id="KW-0653">Protein transport</keyword>
<organism evidence="9 10">
    <name type="scientific">Cellulomonas oligotrophica</name>
    <dbReference type="NCBI Taxonomy" id="931536"/>
    <lineage>
        <taxon>Bacteria</taxon>
        <taxon>Bacillati</taxon>
        <taxon>Actinomycetota</taxon>
        <taxon>Actinomycetes</taxon>
        <taxon>Micrococcales</taxon>
        <taxon>Cellulomonadaceae</taxon>
        <taxon>Cellulomonas</taxon>
    </lineage>
</organism>
<keyword evidence="9" id="KW-0969">Cilium</keyword>
<name>A0A7Y9FH62_9CELL</name>
<sequence>MPDLDFVPLPRTAPDRTAVTVPAERAARLVALTAPGDPAAPGATANRAAGFAAGYSAGYAAGARRAAAQAASEAALAAGRAASAEGARAAQHAAAVAALTVAAQAAQRREEPVLADCLDAVHAAAVELAVALLGVELSDAGRSAQAALGRALAARTPAGPVVVHLHPRDAQAVAGTDLGEDVRVVADPTLAPGDAVAEHADGHVDARLTAAVERARAALGDL</sequence>
<reference evidence="9 10" key="1">
    <citation type="submission" date="2020-07" db="EMBL/GenBank/DDBJ databases">
        <title>Sequencing the genomes of 1000 actinobacteria strains.</title>
        <authorList>
            <person name="Klenk H.-P."/>
        </authorList>
    </citation>
    <scope>NUCLEOTIDE SEQUENCE [LARGE SCALE GENOMIC DNA]</scope>
    <source>
        <strain evidence="9 10">DSM 24482</strain>
    </source>
</reference>
<evidence type="ECO:0000313" key="10">
    <source>
        <dbReference type="Proteomes" id="UP000577956"/>
    </source>
</evidence>
<keyword evidence="6" id="KW-1006">Bacterial flagellum protein export</keyword>
<evidence type="ECO:0000313" key="8">
    <source>
        <dbReference type="EMBL" id="GIG34031.1"/>
    </source>
</evidence>